<accession>A0A1G4JJ49</accession>
<feature type="transmembrane region" description="Helical" evidence="1">
    <location>
        <begin position="289"/>
        <end position="313"/>
    </location>
</feature>
<sequence>MKADSFLNKLKPSLVALATTAYLWFSILALLLAIVLLHIPNASCTSVAGPRSCIPQYKIRFLEVPDRDQDILQGAKGLLRLLSYVAVDLNANGKAAASADYDDVNLVNTFNPSNYFKINHLGYCKEQPSVTKIPCYCTNNLNGLEPISMLVRDVGVQFGITSSKNPYMMGNSFVYAFKLGLRALMDAGKATGTNSNDNDNIFAKYLNTGSESDNDVPARDFSQWQGVAELLTVLQNLCWSVSFISLIEFSLCFLIVISTVITAPAALTGRQRKKRSKRVWRSVDTWGCIALKVLPIFTAIVSFFGVFMSSVLYSSLTKASATHGLSKKYYELQVGDAFYLNVARLALECALVWQTLKFNKHKNKTENDPQMSPASLENWPKDLEMDSILSSSTTV</sequence>
<evidence type="ECO:0000313" key="3">
    <source>
        <dbReference type="Proteomes" id="UP000191144"/>
    </source>
</evidence>
<dbReference type="EMBL" id="LT598481">
    <property type="protein sequence ID" value="SCU90506.1"/>
    <property type="molecule type" value="Genomic_DNA"/>
</dbReference>
<keyword evidence="1" id="KW-1133">Transmembrane helix</keyword>
<keyword evidence="1" id="KW-0472">Membrane</keyword>
<dbReference type="AlphaFoldDB" id="A0A1G4JJ49"/>
<feature type="transmembrane region" description="Helical" evidence="1">
    <location>
        <begin position="243"/>
        <end position="268"/>
    </location>
</feature>
<reference evidence="3" key="1">
    <citation type="submission" date="2016-03" db="EMBL/GenBank/DDBJ databases">
        <authorList>
            <person name="Devillers Hugo."/>
        </authorList>
    </citation>
    <scope>NUCLEOTIDE SEQUENCE [LARGE SCALE GENOMIC DNA]</scope>
</reference>
<organism evidence="2 3">
    <name type="scientific">Lachancea meyersii CBS 8951</name>
    <dbReference type="NCBI Taxonomy" id="1266667"/>
    <lineage>
        <taxon>Eukaryota</taxon>
        <taxon>Fungi</taxon>
        <taxon>Dikarya</taxon>
        <taxon>Ascomycota</taxon>
        <taxon>Saccharomycotina</taxon>
        <taxon>Saccharomycetes</taxon>
        <taxon>Saccharomycetales</taxon>
        <taxon>Saccharomycetaceae</taxon>
        <taxon>Lachancea</taxon>
    </lineage>
</organism>
<gene>
    <name evidence="2" type="ORF">LAME_0E08856G</name>
</gene>
<feature type="transmembrane region" description="Helical" evidence="1">
    <location>
        <begin position="12"/>
        <end position="37"/>
    </location>
</feature>
<name>A0A1G4JJ49_9SACH</name>
<evidence type="ECO:0000256" key="1">
    <source>
        <dbReference type="SAM" id="Phobius"/>
    </source>
</evidence>
<evidence type="ECO:0000313" key="2">
    <source>
        <dbReference type="EMBL" id="SCU90506.1"/>
    </source>
</evidence>
<dbReference type="OrthoDB" id="4073891at2759"/>
<keyword evidence="3" id="KW-1185">Reference proteome</keyword>
<dbReference type="Proteomes" id="UP000191144">
    <property type="component" value="Chromosome E"/>
</dbReference>
<keyword evidence="1" id="KW-0812">Transmembrane</keyword>
<protein>
    <submittedName>
        <fullName evidence="2">LAME_0E08856g1_1</fullName>
    </submittedName>
</protein>
<proteinExistence type="predicted"/>